<dbReference type="AlphaFoldDB" id="A0A330LUJ6"/>
<protein>
    <submittedName>
        <fullName evidence="1">Uncharacterized protein</fullName>
    </submittedName>
</protein>
<proteinExistence type="predicted"/>
<dbReference type="KEGG" id="mya:MORIYA_3977"/>
<evidence type="ECO:0000313" key="2">
    <source>
        <dbReference type="Proteomes" id="UP000250163"/>
    </source>
</evidence>
<organism evidence="1 2">
    <name type="scientific">Moritella yayanosii</name>
    <dbReference type="NCBI Taxonomy" id="69539"/>
    <lineage>
        <taxon>Bacteria</taxon>
        <taxon>Pseudomonadati</taxon>
        <taxon>Pseudomonadota</taxon>
        <taxon>Gammaproteobacteria</taxon>
        <taxon>Alteromonadales</taxon>
        <taxon>Moritellaceae</taxon>
        <taxon>Moritella</taxon>
    </lineage>
</organism>
<reference evidence="2" key="1">
    <citation type="submission" date="2018-05" db="EMBL/GenBank/DDBJ databases">
        <authorList>
            <person name="Cea G.-C."/>
            <person name="William W."/>
        </authorList>
    </citation>
    <scope>NUCLEOTIDE SEQUENCE [LARGE SCALE GENOMIC DNA]</scope>
    <source>
        <strain evidence="2">DB21MT 5</strain>
    </source>
</reference>
<evidence type="ECO:0000313" key="1">
    <source>
        <dbReference type="EMBL" id="SQD80429.1"/>
    </source>
</evidence>
<dbReference type="RefSeq" id="WP_112717743.1">
    <property type="nucleotide sequence ID" value="NZ_LS483250.1"/>
</dbReference>
<dbReference type="Proteomes" id="UP000250163">
    <property type="component" value="Chromosome MORIYA"/>
</dbReference>
<accession>A0A330LUJ6</accession>
<keyword evidence="2" id="KW-1185">Reference proteome</keyword>
<dbReference type="OrthoDB" id="9154076at2"/>
<sequence>MIIVETISGGVNCTTEEYEGDVDTYRGDIQCIKCKKKAWFVRSYKTEKIDRMACFGAKHKDGCNASTILFSSDDEQSHEENAQSEDIRVDLDKIGSQSIYISEPNNKHGDEESDWTASKKDKAIGNASGFPLNKSLRQLLTNLCKNPEYGDKGQTINIVADSGVSMIKGLLSDHIVPLNNIKREHAGSRKIFWGTINNLNLKDGSLWLNYGNYNTEPSIILDQELRFDLLRNFKLKDVSELDGSDVIIVGNVGFSPRGKATIKTGFTKYMSFRRRKRED</sequence>
<dbReference type="EMBL" id="LS483250">
    <property type="protein sequence ID" value="SQD80429.1"/>
    <property type="molecule type" value="Genomic_DNA"/>
</dbReference>
<gene>
    <name evidence="1" type="ORF">MORIYA_3977</name>
</gene>
<name>A0A330LUJ6_9GAMM</name>